<evidence type="ECO:0000313" key="13">
    <source>
        <dbReference type="EMBL" id="MDO1446144.1"/>
    </source>
</evidence>
<keyword evidence="7 12" id="KW-0963">Cytoplasm</keyword>
<dbReference type="PANTHER" id="PTHR10683:SF31">
    <property type="entry name" value="TRANSALDOLASE"/>
    <property type="match status" value="1"/>
</dbReference>
<dbReference type="SUPFAM" id="SSF89623">
    <property type="entry name" value="Ribose/Galactose isomerase RpiB/AlsB"/>
    <property type="match status" value="1"/>
</dbReference>
<dbReference type="Gene3D" id="3.40.1400.10">
    <property type="entry name" value="Sugar-phosphate isomerase, RpiB/LacA/LacB"/>
    <property type="match status" value="1"/>
</dbReference>
<gene>
    <name evidence="12 13" type="primary">tal</name>
    <name evidence="13" type="ORF">Q0590_07770</name>
</gene>
<comment type="pathway">
    <text evidence="3 12">Carbohydrate degradation; pentose phosphate pathway; D-glyceraldehyde 3-phosphate and beta-D-fructose 6-phosphate from D-ribose 5-phosphate and D-xylulose 5-phosphate (non-oxidative stage): step 2/3.</text>
</comment>
<dbReference type="Gene3D" id="3.20.20.70">
    <property type="entry name" value="Aldolase class I"/>
    <property type="match status" value="1"/>
</dbReference>
<evidence type="ECO:0000256" key="4">
    <source>
        <dbReference type="ARBA" id="ARBA00008426"/>
    </source>
</evidence>
<dbReference type="PROSITE" id="PS00958">
    <property type="entry name" value="TRANSALDOLASE_2"/>
    <property type="match status" value="1"/>
</dbReference>
<evidence type="ECO:0000256" key="1">
    <source>
        <dbReference type="ARBA" id="ARBA00003518"/>
    </source>
</evidence>
<dbReference type="InterPro" id="IPR013785">
    <property type="entry name" value="Aldolase_TIM"/>
</dbReference>
<evidence type="ECO:0000256" key="5">
    <source>
        <dbReference type="ARBA" id="ARBA00008754"/>
    </source>
</evidence>
<dbReference type="Pfam" id="PF02502">
    <property type="entry name" value="LacAB_rpiB"/>
    <property type="match status" value="1"/>
</dbReference>
<name>A0ABT8R220_9BACT</name>
<dbReference type="NCBIfam" id="NF004051">
    <property type="entry name" value="PRK05571.1"/>
    <property type="match status" value="1"/>
</dbReference>
<evidence type="ECO:0000256" key="12">
    <source>
        <dbReference type="HAMAP-Rule" id="MF_00493"/>
    </source>
</evidence>
<dbReference type="SUPFAM" id="SSF51569">
    <property type="entry name" value="Aldolase"/>
    <property type="match status" value="1"/>
</dbReference>
<dbReference type="HAMAP" id="MF_00493">
    <property type="entry name" value="Transaldolase_2"/>
    <property type="match status" value="1"/>
</dbReference>
<evidence type="ECO:0000256" key="9">
    <source>
        <dbReference type="ARBA" id="ARBA00023126"/>
    </source>
</evidence>
<dbReference type="InterPro" id="IPR036569">
    <property type="entry name" value="RpiB_LacA_LacB_sf"/>
</dbReference>
<sequence length="529" mass="58176">MKVGIAADHGGFDLKGKMAAFVEAQGYTVVDYGAYHYDKHDDYPDFVVPLAKAVANGEVDRGIAICGSGVGASIVANKIPGARAALITETYSAHQGVEHDDMNIICLGGRVIGSVLVEEIIKSYLKAAYTREDRHQRRLNKVIALETKEETMKTNPLVNVYSFRQSIWMDFIRRGILSSGELKTMIEEYGLKGITSNPSIFEEAINGSTDYSTAIQELVRQNKNTDEIYETLAVEDIQNASDMFRSIYEETNAVDGYVSLEVSPYLAKDTNGTITEGKKLWAAVNRPNVMIKVPGTQEGLPAIQQLISEGINVNVTLLFGLERYRAVANAYITGLEHRLKNKQPLDNIASVASFFLSRIDVMIDPQLEKIAAAGGPNAAVAKSLLGKVAIANAKMSYQIYKELFNSPRFRTLAEKGARPQRLLWASTGTKNPNYSPVMYIEHLIGPDTVNTVPLETLKAYNAQGEPASRLEEGLEDAKKVLTDLASLGIVLDDITEKLEVEGVEKFNKPFAKLMEALENKRKEALSSVK</sequence>
<evidence type="ECO:0000256" key="3">
    <source>
        <dbReference type="ARBA" id="ARBA00004857"/>
    </source>
</evidence>
<accession>A0ABT8R220</accession>
<keyword evidence="9 12" id="KW-0570">Pentose shunt</keyword>
<dbReference type="NCBIfam" id="TIGR00876">
    <property type="entry name" value="tal_mycobact"/>
    <property type="match status" value="1"/>
</dbReference>
<evidence type="ECO:0000256" key="7">
    <source>
        <dbReference type="ARBA" id="ARBA00022490"/>
    </source>
</evidence>
<comment type="function">
    <text evidence="1 12">Transaldolase is important for the balance of metabolites in the pentose-phosphate pathway.</text>
</comment>
<keyword evidence="8 12" id="KW-0808">Transferase</keyword>
<dbReference type="InterPro" id="IPR003500">
    <property type="entry name" value="RpiB_LacA_LacB"/>
</dbReference>
<evidence type="ECO:0000256" key="11">
    <source>
        <dbReference type="ARBA" id="ARBA00048810"/>
    </source>
</evidence>
<reference evidence="13" key="1">
    <citation type="submission" date="2023-07" db="EMBL/GenBank/DDBJ databases">
        <title>The genome sequence of Rhodocytophaga aerolata KACC 12507.</title>
        <authorList>
            <person name="Zhang X."/>
        </authorList>
    </citation>
    <scope>NUCLEOTIDE SEQUENCE</scope>
    <source>
        <strain evidence="13">KACC 12507</strain>
    </source>
</reference>
<proteinExistence type="inferred from homology"/>
<comment type="caution">
    <text evidence="13">The sequence shown here is derived from an EMBL/GenBank/DDBJ whole genome shotgun (WGS) entry which is preliminary data.</text>
</comment>
<dbReference type="Proteomes" id="UP001168528">
    <property type="component" value="Unassembled WGS sequence"/>
</dbReference>
<dbReference type="InterPro" id="IPR001585">
    <property type="entry name" value="TAL/FSA"/>
</dbReference>
<dbReference type="CDD" id="cd00955">
    <property type="entry name" value="Transaldolase_like"/>
    <property type="match status" value="1"/>
</dbReference>
<comment type="subcellular location">
    <subcellularLocation>
        <location evidence="2 12">Cytoplasm</location>
    </subcellularLocation>
</comment>
<evidence type="ECO:0000313" key="14">
    <source>
        <dbReference type="Proteomes" id="UP001168528"/>
    </source>
</evidence>
<feature type="active site" description="Schiff-base intermediate with substrate" evidence="12">
    <location>
        <position position="292"/>
    </location>
</feature>
<dbReference type="RefSeq" id="WP_302036945.1">
    <property type="nucleotide sequence ID" value="NZ_JAUKPO010000003.1"/>
</dbReference>
<dbReference type="EC" id="2.2.1.2" evidence="6 12"/>
<evidence type="ECO:0000256" key="8">
    <source>
        <dbReference type="ARBA" id="ARBA00022679"/>
    </source>
</evidence>
<comment type="similarity">
    <text evidence="4 12">Belongs to the transaldolase family. Type 2 subfamily.</text>
</comment>
<dbReference type="PROSITE" id="PS01054">
    <property type="entry name" value="TRANSALDOLASE_1"/>
    <property type="match status" value="1"/>
</dbReference>
<dbReference type="NCBIfam" id="TIGR00689">
    <property type="entry name" value="rpiB_lacA_lacB"/>
    <property type="match status" value="1"/>
</dbReference>
<evidence type="ECO:0000256" key="2">
    <source>
        <dbReference type="ARBA" id="ARBA00004496"/>
    </source>
</evidence>
<dbReference type="GO" id="GO:0004801">
    <property type="term" value="F:transaldolase activity"/>
    <property type="evidence" value="ECO:0007669"/>
    <property type="project" value="UniProtKB-EC"/>
</dbReference>
<keyword evidence="14" id="KW-1185">Reference proteome</keyword>
<comment type="similarity">
    <text evidence="5">Belongs to the LacAB/RpiB family.</text>
</comment>
<comment type="catalytic activity">
    <reaction evidence="11 12">
        <text>D-sedoheptulose 7-phosphate + D-glyceraldehyde 3-phosphate = D-erythrose 4-phosphate + beta-D-fructose 6-phosphate</text>
        <dbReference type="Rhea" id="RHEA:17053"/>
        <dbReference type="ChEBI" id="CHEBI:16897"/>
        <dbReference type="ChEBI" id="CHEBI:57483"/>
        <dbReference type="ChEBI" id="CHEBI:57634"/>
        <dbReference type="ChEBI" id="CHEBI:59776"/>
        <dbReference type="EC" id="2.2.1.2"/>
    </reaction>
</comment>
<dbReference type="Pfam" id="PF00923">
    <property type="entry name" value="TAL_FSA"/>
    <property type="match status" value="1"/>
</dbReference>
<protein>
    <recommendedName>
        <fullName evidence="6 12">Transaldolase</fullName>
        <ecNumber evidence="6 12">2.2.1.2</ecNumber>
    </recommendedName>
</protein>
<dbReference type="InterPro" id="IPR004732">
    <property type="entry name" value="Transaldolase_2"/>
</dbReference>
<dbReference type="NCBIfam" id="NF002881">
    <property type="entry name" value="PRK03343.1"/>
    <property type="match status" value="1"/>
</dbReference>
<evidence type="ECO:0000256" key="6">
    <source>
        <dbReference type="ARBA" id="ARBA00013151"/>
    </source>
</evidence>
<organism evidence="13 14">
    <name type="scientific">Rhodocytophaga aerolata</name>
    <dbReference type="NCBI Taxonomy" id="455078"/>
    <lineage>
        <taxon>Bacteria</taxon>
        <taxon>Pseudomonadati</taxon>
        <taxon>Bacteroidota</taxon>
        <taxon>Cytophagia</taxon>
        <taxon>Cytophagales</taxon>
        <taxon>Rhodocytophagaceae</taxon>
        <taxon>Rhodocytophaga</taxon>
    </lineage>
</organism>
<dbReference type="EMBL" id="JAUKPO010000003">
    <property type="protein sequence ID" value="MDO1446144.1"/>
    <property type="molecule type" value="Genomic_DNA"/>
</dbReference>
<evidence type="ECO:0000256" key="10">
    <source>
        <dbReference type="ARBA" id="ARBA00023270"/>
    </source>
</evidence>
<keyword evidence="10 12" id="KW-0704">Schiff base</keyword>
<dbReference type="PANTHER" id="PTHR10683">
    <property type="entry name" value="TRANSALDOLASE"/>
    <property type="match status" value="1"/>
</dbReference>
<dbReference type="InterPro" id="IPR018225">
    <property type="entry name" value="Transaldolase_AS"/>
</dbReference>